<dbReference type="GO" id="GO:0005829">
    <property type="term" value="C:cytosol"/>
    <property type="evidence" value="ECO:0007669"/>
    <property type="project" value="TreeGrafter"/>
</dbReference>
<keyword evidence="2" id="KW-0808">Transferase</keyword>
<name>A0A932M2X7_UNCTE</name>
<accession>A0A932M2X7</accession>
<comment type="caution">
    <text evidence="3">The sequence shown here is derived from an EMBL/GenBank/DDBJ whole genome shotgun (WGS) entry which is preliminary data.</text>
</comment>
<evidence type="ECO:0000256" key="1">
    <source>
        <dbReference type="ARBA" id="ARBA00022676"/>
    </source>
</evidence>
<reference evidence="3" key="1">
    <citation type="submission" date="2020-07" db="EMBL/GenBank/DDBJ databases">
        <title>Huge and variable diversity of episymbiotic CPR bacteria and DPANN archaea in groundwater ecosystems.</title>
        <authorList>
            <person name="He C.Y."/>
            <person name="Keren R."/>
            <person name="Whittaker M."/>
            <person name="Farag I.F."/>
            <person name="Doudna J."/>
            <person name="Cate J.H.D."/>
            <person name="Banfield J.F."/>
        </authorList>
    </citation>
    <scope>NUCLEOTIDE SEQUENCE</scope>
    <source>
        <strain evidence="3">NC_groundwater_717_Ag_S-0.2um_59_8</strain>
    </source>
</reference>
<dbReference type="Proteomes" id="UP000741360">
    <property type="component" value="Unassembled WGS sequence"/>
</dbReference>
<evidence type="ECO:0000256" key="2">
    <source>
        <dbReference type="ARBA" id="ARBA00022679"/>
    </source>
</evidence>
<protein>
    <submittedName>
        <fullName evidence="3">Glycosyltransferase family 9 protein</fullName>
    </submittedName>
</protein>
<dbReference type="SUPFAM" id="SSF53756">
    <property type="entry name" value="UDP-Glycosyltransferase/glycogen phosphorylase"/>
    <property type="match status" value="1"/>
</dbReference>
<dbReference type="Pfam" id="PF01075">
    <property type="entry name" value="Glyco_transf_9"/>
    <property type="match status" value="1"/>
</dbReference>
<dbReference type="PANTHER" id="PTHR30160">
    <property type="entry name" value="TETRAACYLDISACCHARIDE 4'-KINASE-RELATED"/>
    <property type="match status" value="1"/>
</dbReference>
<dbReference type="PANTHER" id="PTHR30160:SF7">
    <property type="entry name" value="ADP-HEPTOSE--LPS HEPTOSYLTRANSFERASE 2"/>
    <property type="match status" value="1"/>
</dbReference>
<dbReference type="CDD" id="cd03789">
    <property type="entry name" value="GT9_LPS_heptosyltransferase"/>
    <property type="match status" value="1"/>
</dbReference>
<dbReference type="EMBL" id="JACPSX010000294">
    <property type="protein sequence ID" value="MBI3016361.1"/>
    <property type="molecule type" value="Genomic_DNA"/>
</dbReference>
<dbReference type="InterPro" id="IPR051199">
    <property type="entry name" value="LPS_LOS_Heptosyltrfase"/>
</dbReference>
<organism evidence="3 4">
    <name type="scientific">Tectimicrobiota bacterium</name>
    <dbReference type="NCBI Taxonomy" id="2528274"/>
    <lineage>
        <taxon>Bacteria</taxon>
        <taxon>Pseudomonadati</taxon>
        <taxon>Nitrospinota/Tectimicrobiota group</taxon>
        <taxon>Candidatus Tectimicrobiota</taxon>
    </lineage>
</organism>
<evidence type="ECO:0000313" key="4">
    <source>
        <dbReference type="Proteomes" id="UP000741360"/>
    </source>
</evidence>
<sequence>MSSRRLGDRIIRAVVRAFPRRPEAVGTSSAARILVISTTAIGDTLLGTPALRALKETYPDCLLEVLVHRDRLGVLQGNPHVDALIPYRKHLIGTPIMAARLRQRRYDAVLVFHGNDPDIWPLAALTGAPRIIGYARDTRFSSLLTDAVPWQPDLHTVEKRLELVRVLGADTADRRLILRLNDMDHDEARMFLDAVGGGQGDPLIAFHIGAAQPYKCWPAERFARVADVLARDYDARVVLTGGPGDKLRVARFESQAHCRPLVAAGKLGVRGTAALLARCRLLITNDTGPMHLAFAVGTPTVSLFCPSDSRTIGPYACDDLHIAIQKEKTCVRCVTKRCPDPFCLEQISVEEVVEAARRQLESRPAGIEMGAQLGDRLREGFRT</sequence>
<evidence type="ECO:0000313" key="3">
    <source>
        <dbReference type="EMBL" id="MBI3016361.1"/>
    </source>
</evidence>
<gene>
    <name evidence="3" type="ORF">HYY65_15150</name>
</gene>
<dbReference type="AlphaFoldDB" id="A0A932M2X7"/>
<keyword evidence="1" id="KW-0328">Glycosyltransferase</keyword>
<proteinExistence type="predicted"/>
<dbReference type="GO" id="GO:0009244">
    <property type="term" value="P:lipopolysaccharide core region biosynthetic process"/>
    <property type="evidence" value="ECO:0007669"/>
    <property type="project" value="TreeGrafter"/>
</dbReference>
<dbReference type="InterPro" id="IPR002201">
    <property type="entry name" value="Glyco_trans_9"/>
</dbReference>
<dbReference type="Gene3D" id="3.40.50.2000">
    <property type="entry name" value="Glycogen Phosphorylase B"/>
    <property type="match status" value="2"/>
</dbReference>
<dbReference type="GO" id="GO:0008713">
    <property type="term" value="F:ADP-heptose-lipopolysaccharide heptosyltransferase activity"/>
    <property type="evidence" value="ECO:0007669"/>
    <property type="project" value="TreeGrafter"/>
</dbReference>